<dbReference type="PRINTS" id="PR00081">
    <property type="entry name" value="GDHRDH"/>
</dbReference>
<accession>A0A014P833</accession>
<dbReference type="eggNOG" id="KOG1208">
    <property type="taxonomic scope" value="Eukaryota"/>
</dbReference>
<evidence type="ECO:0000313" key="3">
    <source>
        <dbReference type="EMBL" id="EXU99391.1"/>
    </source>
</evidence>
<dbReference type="SUPFAM" id="SSF51735">
    <property type="entry name" value="NAD(P)-binding Rossmann-fold domains"/>
    <property type="match status" value="1"/>
</dbReference>
<dbReference type="InterPro" id="IPR002347">
    <property type="entry name" value="SDR_fam"/>
</dbReference>
<dbReference type="PANTHER" id="PTHR43157:SF31">
    <property type="entry name" value="PHOSPHATIDYLINOSITOL-GLYCAN BIOSYNTHESIS CLASS F PROTEIN"/>
    <property type="match status" value="1"/>
</dbReference>
<dbReference type="EMBL" id="JELW01000019">
    <property type="protein sequence ID" value="EXU99391.1"/>
    <property type="molecule type" value="Genomic_DNA"/>
</dbReference>
<feature type="compositionally biased region" description="Basic and acidic residues" evidence="2">
    <location>
        <begin position="590"/>
        <end position="606"/>
    </location>
</feature>
<dbReference type="Pfam" id="PF00106">
    <property type="entry name" value="adh_short"/>
    <property type="match status" value="1"/>
</dbReference>
<feature type="compositionally biased region" description="Low complexity" evidence="2">
    <location>
        <begin position="490"/>
        <end position="507"/>
    </location>
</feature>
<evidence type="ECO:0000256" key="2">
    <source>
        <dbReference type="SAM" id="MobiDB-lite"/>
    </source>
</evidence>
<protein>
    <submittedName>
        <fullName evidence="3">Short chain dehydrogenase family protein</fullName>
    </submittedName>
</protein>
<feature type="region of interest" description="Disordered" evidence="2">
    <location>
        <begin position="382"/>
        <end position="413"/>
    </location>
</feature>
<keyword evidence="1" id="KW-0560">Oxidoreductase</keyword>
<evidence type="ECO:0000256" key="1">
    <source>
        <dbReference type="ARBA" id="ARBA00023002"/>
    </source>
</evidence>
<name>A0A014P833_9HYPO</name>
<organism evidence="3 4">
    <name type="scientific">Metarhizium robertsii</name>
    <dbReference type="NCBI Taxonomy" id="568076"/>
    <lineage>
        <taxon>Eukaryota</taxon>
        <taxon>Fungi</taxon>
        <taxon>Dikarya</taxon>
        <taxon>Ascomycota</taxon>
        <taxon>Pezizomycotina</taxon>
        <taxon>Sordariomycetes</taxon>
        <taxon>Hypocreomycetidae</taxon>
        <taxon>Hypocreales</taxon>
        <taxon>Clavicipitaceae</taxon>
        <taxon>Metarhizium</taxon>
    </lineage>
</organism>
<dbReference type="InterPro" id="IPR036291">
    <property type="entry name" value="NAD(P)-bd_dom_sf"/>
</dbReference>
<evidence type="ECO:0000313" key="4">
    <source>
        <dbReference type="Proteomes" id="UP000030151"/>
    </source>
</evidence>
<gene>
    <name evidence="3" type="ORF">X797_007527</name>
</gene>
<reference evidence="3 4" key="1">
    <citation type="submission" date="2014-02" db="EMBL/GenBank/DDBJ databases">
        <title>The genome sequence of the entomopathogenic fungus Metarhizium robertsii ARSEF 2575.</title>
        <authorList>
            <person name="Giuliano Garisto Donzelli B."/>
            <person name="Roe B.A."/>
            <person name="Macmil S.L."/>
            <person name="Krasnoff S.B."/>
            <person name="Gibson D.M."/>
        </authorList>
    </citation>
    <scope>NUCLEOTIDE SEQUENCE [LARGE SCALE GENOMIC DNA]</scope>
    <source>
        <strain evidence="3 4">ARSEF 2575</strain>
    </source>
</reference>
<dbReference type="HOGENOM" id="CLU_427633_0_0_1"/>
<comment type="caution">
    <text evidence="3">The sequence shown here is derived from an EMBL/GenBank/DDBJ whole genome shotgun (WGS) entry which is preliminary data.</text>
</comment>
<feature type="compositionally biased region" description="Basic and acidic residues" evidence="2">
    <location>
        <begin position="383"/>
        <end position="393"/>
    </location>
</feature>
<dbReference type="Gene3D" id="3.40.50.720">
    <property type="entry name" value="NAD(P)-binding Rossmann-like Domain"/>
    <property type="match status" value="1"/>
</dbReference>
<sequence>MSFPGFLYSQLIQRLPYPSGSHAGQTVIVTGSNVGLGKEAARHFARLHAKKVILAVRSLEKGQAAKQDIESSLRDAGGAGSTTEVHVWPLDMASYASVEAFAARVNSELSRLDVLVANAGIASGSYHTAEGNESMVTVNVVSTFLLAALVLPKMKESARQFGTRPTLTITSSGVHAEAADLVARAAAAGELWPLVNDRQTVEAHFAAQYPASKLLEIFGVRAIGEQSPAAGFPVTINCVNPGLCHSELGRDYPSWGFWLLKLLLARSTEVGSRNLVAAGAMGQESHGKYVSDCVVAEPSAFLDSEDGRKVQKMFWKELTQKLDEIKPGASGNFFEGVADEAWEQIPGRTAWLVGNAKEYTSNQVEPILCEVIFTSRYSNTAARPEKELKHKESSTFYGSSSCGRPRSGLSTAPWDQLSSFPSLNSTSFGIVNYSEDEEPNTVEGFSPYGPPASGPSTAPYGQPSPLPSINNTSFGIVNPSEDEGPNTVEGSSSCGPPASGPSTAPPGQLSPLPSINNTSFGIAHHSEDEESSTSSRPNPGGPNRVYGFDQIPFSSISLPLAFTHPSACDLPTPFAAVPSSTSPGVSSYADTEKAKEERSSASNRSERPWVKFSVPMDGEPLVDDDGVVFETPGFRNRGAA</sequence>
<dbReference type="AlphaFoldDB" id="A0A014P833"/>
<feature type="compositionally biased region" description="Polar residues" evidence="2">
    <location>
        <begin position="511"/>
        <end position="520"/>
    </location>
</feature>
<dbReference type="OrthoDB" id="542013at2759"/>
<dbReference type="PANTHER" id="PTHR43157">
    <property type="entry name" value="PHOSPHATIDYLINOSITOL-GLYCAN BIOSYNTHESIS CLASS F PROTEIN-RELATED"/>
    <property type="match status" value="1"/>
</dbReference>
<dbReference type="GO" id="GO:0016491">
    <property type="term" value="F:oxidoreductase activity"/>
    <property type="evidence" value="ECO:0007669"/>
    <property type="project" value="UniProtKB-KW"/>
</dbReference>
<dbReference type="Proteomes" id="UP000030151">
    <property type="component" value="Unassembled WGS sequence"/>
</dbReference>
<proteinExistence type="predicted"/>
<feature type="region of interest" description="Disordered" evidence="2">
    <location>
        <begin position="575"/>
        <end position="606"/>
    </location>
</feature>
<feature type="compositionally biased region" description="Polar residues" evidence="2">
    <location>
        <begin position="578"/>
        <end position="589"/>
    </location>
</feature>
<feature type="region of interest" description="Disordered" evidence="2">
    <location>
        <begin position="437"/>
        <end position="549"/>
    </location>
</feature>